<dbReference type="Pfam" id="PF10475">
    <property type="entry name" value="Vps54_N"/>
    <property type="match status" value="1"/>
</dbReference>
<evidence type="ECO:0000313" key="8">
    <source>
        <dbReference type="Proteomes" id="UP001146793"/>
    </source>
</evidence>
<feature type="compositionally biased region" description="Acidic residues" evidence="4">
    <location>
        <begin position="743"/>
        <end position="753"/>
    </location>
</feature>
<feature type="domain" description="Vacuolar protein sorting-associated protein 54 N-terminal" evidence="6">
    <location>
        <begin position="135"/>
        <end position="405"/>
    </location>
</feature>
<feature type="region of interest" description="Disordered" evidence="4">
    <location>
        <begin position="550"/>
        <end position="602"/>
    </location>
</feature>
<comment type="caution">
    <text evidence="7">The sequence shown here is derived from an EMBL/GenBank/DDBJ whole genome shotgun (WGS) entry which is preliminary data.</text>
</comment>
<gene>
    <name evidence="7" type="ORF">M0812_12023</name>
</gene>
<dbReference type="Pfam" id="PF10474">
    <property type="entry name" value="Syndetin_C"/>
    <property type="match status" value="1"/>
</dbReference>
<dbReference type="InterPro" id="IPR019515">
    <property type="entry name" value="VPS54_N"/>
</dbReference>
<evidence type="ECO:0000256" key="2">
    <source>
        <dbReference type="ARBA" id="ARBA00022927"/>
    </source>
</evidence>
<keyword evidence="2" id="KW-0653">Protein transport</keyword>
<feature type="compositionally biased region" description="Basic residues" evidence="4">
    <location>
        <begin position="1"/>
        <end position="13"/>
    </location>
</feature>
<evidence type="ECO:0000259" key="6">
    <source>
        <dbReference type="Pfam" id="PF10475"/>
    </source>
</evidence>
<dbReference type="GO" id="GO:0005829">
    <property type="term" value="C:cytosol"/>
    <property type="evidence" value="ECO:0007669"/>
    <property type="project" value="GOC"/>
</dbReference>
<feature type="compositionally biased region" description="Basic and acidic residues" evidence="4">
    <location>
        <begin position="719"/>
        <end position="742"/>
    </location>
</feature>
<evidence type="ECO:0000313" key="7">
    <source>
        <dbReference type="EMBL" id="KAJ3442289.1"/>
    </source>
</evidence>
<evidence type="ECO:0000256" key="3">
    <source>
        <dbReference type="ARBA" id="ARBA00023054"/>
    </source>
</evidence>
<sequence length="1141" mass="135218">MSSKPKTLKKKKNPNKDSKETNKNQESQTKKIERQKTKSTNKKKKEKIKTNELQKVKVKEKEKEKEKEQGKKKNEIDQQKGKEKKEEKGQVKEKEKEKEKEEKKEKEKEEEIQETKLSFPKEYGSSDYNIREGVNKILGETFNLKQLTKELEQKKRLQRLLTEELYSKVLHYYDSFIREMSFLQELKNDLELASMYCKRTRVSFYRTKENSLKDSFSIVDGFYKRRFLLSVVQGLKRIQKAISYKSQIQEYISQLEFGLSIQSIIEAQRFTIDLKQFECLEGIHEEFELMYNQIRSSLDKEFGKQCHSFNEETYEKIIYGFREMDQIEEIPKLERHYFKIELRTNFVNALIKFLNLKPKEVKAAKSKSIRELSFDLDQKSFLPCMISILENTAQILFLHARIGNWWEERVKQNNGNEAIYQKISQMHLESRQIIWKNFEQLFEHFLDQKGEMDNNLNSFKLDLFMKILFLSNQLIAFGEDYAQIESSETIRKIVVERSKSYFTAFHYSRLDDLFEMLKAEMWFRWPTPTGFSYGDLRELRRYINKDEITSKNSPNLNLKDQNSQISQENSNNENNNENENENKSKSKKSEGSISKKTNSGSQTQFLFETGSNQLSFQELYNKNKNPFKQHKVSKLLRLNSFKSMFENQEETNEENNNNINGNSSGNTDDDDDDDDEKKENTTNDEKEKENNSFSLLRQEFNRIQSRQLEENNENENDNEIEKEKEKEKENDNKKEHKQKYEEKEEEEEDEESGYLDSTDGKGPMLTSIAINVVRIVGKYVKIMELMQPISDFIFKGLTRIYDSYLYVIFHHFVNTHIINKMNNSKALEEKKLKFHKELCISDNLLNKMKQIKRYKTLQKIVSLNISDQVDLNSKDTLFGLNQRVVGIESLVYIMDSLDFLKDIIQHFLPTSALEKFKKYWKQTTEVTRELKLVIYKLSARLVINLDPIKQEISTIKWESGMIGADSSPYVESLSQILIQFSQTLSKLDKFTLPDKSREKIWDEIILYVMSFLLDMYSQAKKCSYEGRALMSLDLVSIINRIEKITKIRPVPYTVKVRTYINIYNVPEEDLLNWIKENKDDYTLEQMSNLMICKMGRKTKRKKRQKILAEIEELYPKNDQQTKNSNKKLQNSRSGISLFSKN</sequence>
<feature type="compositionally biased region" description="Basic and acidic residues" evidence="4">
    <location>
        <begin position="48"/>
        <end position="109"/>
    </location>
</feature>
<organism evidence="7 8">
    <name type="scientific">Anaeramoeba flamelloides</name>
    <dbReference type="NCBI Taxonomy" id="1746091"/>
    <lineage>
        <taxon>Eukaryota</taxon>
        <taxon>Metamonada</taxon>
        <taxon>Anaeramoebidae</taxon>
        <taxon>Anaeramoeba</taxon>
    </lineage>
</organism>
<feature type="region of interest" description="Disordered" evidence="4">
    <location>
        <begin position="647"/>
        <end position="760"/>
    </location>
</feature>
<dbReference type="PANTHER" id="PTHR13258">
    <property type="entry name" value="SYNDETIN"/>
    <property type="match status" value="1"/>
</dbReference>
<feature type="compositionally biased region" description="Low complexity" evidence="4">
    <location>
        <begin position="562"/>
        <end position="577"/>
    </location>
</feature>
<keyword evidence="3" id="KW-0175">Coiled coil</keyword>
<evidence type="ECO:0000259" key="5">
    <source>
        <dbReference type="Pfam" id="PF10474"/>
    </source>
</evidence>
<feature type="compositionally biased region" description="Basic residues" evidence="4">
    <location>
        <begin position="37"/>
        <end position="47"/>
    </location>
</feature>
<dbReference type="GO" id="GO:0015031">
    <property type="term" value="P:protein transport"/>
    <property type="evidence" value="ECO:0007669"/>
    <property type="project" value="UniProtKB-KW"/>
</dbReference>
<feature type="compositionally biased region" description="Basic and acidic residues" evidence="4">
    <location>
        <begin position="677"/>
        <end position="690"/>
    </location>
</feature>
<dbReference type="GO" id="GO:1990745">
    <property type="term" value="C:EARP complex"/>
    <property type="evidence" value="ECO:0007669"/>
    <property type="project" value="InterPro"/>
</dbReference>
<feature type="compositionally biased region" description="Low complexity" evidence="4">
    <location>
        <begin position="654"/>
        <end position="666"/>
    </location>
</feature>
<dbReference type="Proteomes" id="UP001146793">
    <property type="component" value="Unassembled WGS sequence"/>
</dbReference>
<accession>A0AAV7ZJY5</accession>
<keyword evidence="1" id="KW-0813">Transport</keyword>
<feature type="compositionally biased region" description="Acidic residues" evidence="4">
    <location>
        <begin position="667"/>
        <end position="676"/>
    </location>
</feature>
<feature type="domain" description="Syndetin C-terminal" evidence="5">
    <location>
        <begin position="877"/>
        <end position="1111"/>
    </location>
</feature>
<dbReference type="GO" id="GO:0042147">
    <property type="term" value="P:retrograde transport, endosome to Golgi"/>
    <property type="evidence" value="ECO:0007669"/>
    <property type="project" value="InterPro"/>
</dbReference>
<dbReference type="AlphaFoldDB" id="A0AAV7ZJY5"/>
<protein>
    <submittedName>
        <fullName evidence="7">Uncharacterized protein</fullName>
    </submittedName>
</protein>
<evidence type="ECO:0000256" key="1">
    <source>
        <dbReference type="ARBA" id="ARBA00022448"/>
    </source>
</evidence>
<dbReference type="InterPro" id="IPR019514">
    <property type="entry name" value="Syndetin_C"/>
</dbReference>
<evidence type="ECO:0000256" key="4">
    <source>
        <dbReference type="SAM" id="MobiDB-lite"/>
    </source>
</evidence>
<proteinExistence type="predicted"/>
<dbReference type="EMBL" id="JANTQA010000026">
    <property type="protein sequence ID" value="KAJ3442289.1"/>
    <property type="molecule type" value="Genomic_DNA"/>
</dbReference>
<dbReference type="GO" id="GO:0000149">
    <property type="term" value="F:SNARE binding"/>
    <property type="evidence" value="ECO:0007669"/>
    <property type="project" value="TreeGrafter"/>
</dbReference>
<name>A0AAV7ZJY5_9EUKA</name>
<dbReference type="PANTHER" id="PTHR13258:SF0">
    <property type="entry name" value="SYNDETIN"/>
    <property type="match status" value="1"/>
</dbReference>
<dbReference type="InterPro" id="IPR040047">
    <property type="entry name" value="VPS50"/>
</dbReference>
<feature type="region of interest" description="Disordered" evidence="4">
    <location>
        <begin position="1"/>
        <end position="114"/>
    </location>
</feature>
<dbReference type="GO" id="GO:0032456">
    <property type="term" value="P:endocytic recycling"/>
    <property type="evidence" value="ECO:0007669"/>
    <property type="project" value="InterPro"/>
</dbReference>
<feature type="compositionally biased region" description="Basic and acidic residues" evidence="4">
    <location>
        <begin position="14"/>
        <end position="36"/>
    </location>
</feature>
<feature type="region of interest" description="Disordered" evidence="4">
    <location>
        <begin position="1117"/>
        <end position="1141"/>
    </location>
</feature>
<feature type="compositionally biased region" description="Basic and acidic residues" evidence="4">
    <location>
        <begin position="580"/>
        <end position="590"/>
    </location>
</feature>
<reference evidence="7" key="1">
    <citation type="submission" date="2022-08" db="EMBL/GenBank/DDBJ databases">
        <title>Novel sulphate-reducing endosymbionts in the free-living metamonad Anaeramoeba.</title>
        <authorList>
            <person name="Jerlstrom-Hultqvist J."/>
            <person name="Cepicka I."/>
            <person name="Gallot-Lavallee L."/>
            <person name="Salas-Leiva D."/>
            <person name="Curtis B.A."/>
            <person name="Zahonova K."/>
            <person name="Pipaliya S."/>
            <person name="Dacks J."/>
            <person name="Roger A.J."/>
        </authorList>
    </citation>
    <scope>NUCLEOTIDE SEQUENCE</scope>
    <source>
        <strain evidence="7">Busselton2</strain>
    </source>
</reference>
<feature type="compositionally biased region" description="Polar residues" evidence="4">
    <location>
        <begin position="550"/>
        <end position="561"/>
    </location>
</feature>